<dbReference type="Pfam" id="PF01546">
    <property type="entry name" value="Peptidase_M20"/>
    <property type="match status" value="1"/>
</dbReference>
<dbReference type="PANTHER" id="PTHR11014">
    <property type="entry name" value="PEPTIDASE M20 FAMILY MEMBER"/>
    <property type="match status" value="1"/>
</dbReference>
<organism evidence="2 3">
    <name type="scientific">Anaeromassilibacillus senegalensis</name>
    <dbReference type="NCBI Taxonomy" id="1673717"/>
    <lineage>
        <taxon>Bacteria</taxon>
        <taxon>Bacillati</taxon>
        <taxon>Bacillota</taxon>
        <taxon>Clostridia</taxon>
        <taxon>Eubacteriales</taxon>
        <taxon>Acutalibacteraceae</taxon>
        <taxon>Anaeromassilibacillus</taxon>
    </lineage>
</organism>
<sequence>MSNLLQEAKAMAETIRADRHYLHEHAETEFDLTETRRYVFDALTEMGYTPEPCGKAGLVALAGGKRPGKVFLLRADMDALPICEQADVPFASKNGRMHACGHDLHTAMLLGAARLLKAHEAEICGTVKLMFQPAEEVFEGSKDMIENGLLENPKVDAAMMIHVTANVPFEPGTVIVSAPGVSAPAADYFTIRVQGKGCHGSAPNNGIDPLTAAAHILIALQEIQARELALSDQAVLTIGTMHAGGASNVIPDAAEMGGTIRTYDEETRAQLKTRMTEIAQGVAGAFRAKAEVTFGSGCPTLTNDKTLCADAERYVRALLGEGRAFTAAQLAALAGGSASKSAGSEDFAYVSHAVPSVMLALAAGQPEKGHRYPQHHPQVTFDEDALPCGAAVYAHVALRWLEEHA</sequence>
<evidence type="ECO:0000313" key="3">
    <source>
        <dbReference type="Proteomes" id="UP001299220"/>
    </source>
</evidence>
<evidence type="ECO:0000259" key="1">
    <source>
        <dbReference type="Pfam" id="PF07687"/>
    </source>
</evidence>
<dbReference type="PIRSF" id="PIRSF005962">
    <property type="entry name" value="Pept_M20D_amidohydro"/>
    <property type="match status" value="1"/>
</dbReference>
<dbReference type="SUPFAM" id="SSF53187">
    <property type="entry name" value="Zn-dependent exopeptidases"/>
    <property type="match status" value="1"/>
</dbReference>
<proteinExistence type="predicted"/>
<dbReference type="Proteomes" id="UP001299220">
    <property type="component" value="Unassembled WGS sequence"/>
</dbReference>
<keyword evidence="3" id="KW-1185">Reference proteome</keyword>
<dbReference type="PANTHER" id="PTHR11014:SF63">
    <property type="entry name" value="METALLOPEPTIDASE, PUTATIVE (AFU_ORTHOLOGUE AFUA_6G09600)-RELATED"/>
    <property type="match status" value="1"/>
</dbReference>
<protein>
    <submittedName>
        <fullName evidence="2">Amidohydrolase</fullName>
    </submittedName>
</protein>
<dbReference type="EMBL" id="JAFBIT010000001">
    <property type="protein sequence ID" value="MCF2652192.1"/>
    <property type="molecule type" value="Genomic_DNA"/>
</dbReference>
<evidence type="ECO:0000313" key="2">
    <source>
        <dbReference type="EMBL" id="MCF2652192.1"/>
    </source>
</evidence>
<gene>
    <name evidence="2" type="ORF">JQM67_06225</name>
</gene>
<comment type="caution">
    <text evidence="2">The sequence shown here is derived from an EMBL/GenBank/DDBJ whole genome shotgun (WGS) entry which is preliminary data.</text>
</comment>
<dbReference type="Gene3D" id="3.30.70.360">
    <property type="match status" value="1"/>
</dbReference>
<feature type="domain" description="Peptidase M20 dimerisation" evidence="1">
    <location>
        <begin position="189"/>
        <end position="280"/>
    </location>
</feature>
<dbReference type="CDD" id="cd03886">
    <property type="entry name" value="M20_Acy1"/>
    <property type="match status" value="1"/>
</dbReference>
<dbReference type="InterPro" id="IPR036264">
    <property type="entry name" value="Bact_exopeptidase_dim_dom"/>
</dbReference>
<dbReference type="RefSeq" id="WP_235323210.1">
    <property type="nucleotide sequence ID" value="NZ_JAFBIT010000001.1"/>
</dbReference>
<dbReference type="SUPFAM" id="SSF55031">
    <property type="entry name" value="Bacterial exopeptidase dimerisation domain"/>
    <property type="match status" value="1"/>
</dbReference>
<dbReference type="NCBIfam" id="TIGR01891">
    <property type="entry name" value="amidohydrolases"/>
    <property type="match status" value="1"/>
</dbReference>
<reference evidence="2 3" key="1">
    <citation type="submission" date="2020-12" db="EMBL/GenBank/DDBJ databases">
        <title>Whole genome sequences of gut porcine anaerobes.</title>
        <authorList>
            <person name="Kubasova T."/>
            <person name="Jahodarova E."/>
            <person name="Rychlik I."/>
        </authorList>
    </citation>
    <scope>NUCLEOTIDE SEQUENCE [LARGE SCALE GENOMIC DNA]</scope>
    <source>
        <strain evidence="2 3">An867</strain>
    </source>
</reference>
<dbReference type="InterPro" id="IPR017439">
    <property type="entry name" value="Amidohydrolase"/>
</dbReference>
<dbReference type="InterPro" id="IPR011650">
    <property type="entry name" value="Peptidase_M20_dimer"/>
</dbReference>
<name>A0ABS9CM03_9FIRM</name>
<dbReference type="InterPro" id="IPR002933">
    <property type="entry name" value="Peptidase_M20"/>
</dbReference>
<dbReference type="Pfam" id="PF07687">
    <property type="entry name" value="M20_dimer"/>
    <property type="match status" value="1"/>
</dbReference>
<dbReference type="Gene3D" id="3.40.630.10">
    <property type="entry name" value="Zn peptidases"/>
    <property type="match status" value="1"/>
</dbReference>
<accession>A0ABS9CM03</accession>